<protein>
    <submittedName>
        <fullName evidence="1">Four helix bundle protein</fullName>
    </submittedName>
</protein>
<dbReference type="PANTHER" id="PTHR38471:SF2">
    <property type="entry name" value="FOUR HELIX BUNDLE PROTEIN"/>
    <property type="match status" value="1"/>
</dbReference>
<evidence type="ECO:0000313" key="1">
    <source>
        <dbReference type="EMBL" id="QDG51657.1"/>
    </source>
</evidence>
<evidence type="ECO:0000313" key="2">
    <source>
        <dbReference type="Proteomes" id="UP000315995"/>
    </source>
</evidence>
<sequence length="132" mass="15267">MGWRGKKKRRGKWPHEELLAWKKGRELVARVYRVTPSFPQNEKFGLQSQMRRSAVSVLSNIAEGAARGSDRDFLRFLYISRASLSELSTQIFICQDLGFLDAGEADELHYELDGVSYFLQRLIDSKRSNRRA</sequence>
<dbReference type="OrthoDB" id="9800370at2"/>
<dbReference type="Pfam" id="PF05635">
    <property type="entry name" value="23S_rRNA_IVP"/>
    <property type="match status" value="1"/>
</dbReference>
<accession>A0A4Y6PUG5</accession>
<dbReference type="SUPFAM" id="SSF158446">
    <property type="entry name" value="IVS-encoded protein-like"/>
    <property type="match status" value="1"/>
</dbReference>
<dbReference type="Proteomes" id="UP000315995">
    <property type="component" value="Chromosome"/>
</dbReference>
<gene>
    <name evidence="1" type="ORF">FIV42_13130</name>
</gene>
<dbReference type="Gene3D" id="1.20.1440.60">
    <property type="entry name" value="23S rRNA-intervening sequence"/>
    <property type="match status" value="1"/>
</dbReference>
<organism evidence="1 2">
    <name type="scientific">Persicimonas caeni</name>
    <dbReference type="NCBI Taxonomy" id="2292766"/>
    <lineage>
        <taxon>Bacteria</taxon>
        <taxon>Deltaproteobacteria</taxon>
        <taxon>Bradymonadales</taxon>
        <taxon>Bradymonadaceae</taxon>
        <taxon>Persicimonas</taxon>
    </lineage>
</organism>
<dbReference type="AlphaFoldDB" id="A0A4Y6PUG5"/>
<accession>A0A5B8Y6M7</accession>
<dbReference type="NCBIfam" id="TIGR02436">
    <property type="entry name" value="four helix bundle protein"/>
    <property type="match status" value="1"/>
</dbReference>
<dbReference type="InterPro" id="IPR012657">
    <property type="entry name" value="23S_rRNA-intervening_sequence"/>
</dbReference>
<dbReference type="PANTHER" id="PTHR38471">
    <property type="entry name" value="FOUR HELIX BUNDLE PROTEIN"/>
    <property type="match status" value="1"/>
</dbReference>
<dbReference type="RefSeq" id="WP_141198137.1">
    <property type="nucleotide sequence ID" value="NZ_CP041186.1"/>
</dbReference>
<dbReference type="EMBL" id="CP041186">
    <property type="protein sequence ID" value="QDG51657.1"/>
    <property type="molecule type" value="Genomic_DNA"/>
</dbReference>
<proteinExistence type="predicted"/>
<reference evidence="1 2" key="1">
    <citation type="submission" date="2019-06" db="EMBL/GenBank/DDBJ databases">
        <title>Persicimonas caeni gen. nov., sp. nov., a predatory bacterium isolated from solar saltern.</title>
        <authorList>
            <person name="Wang S."/>
        </authorList>
    </citation>
    <scope>NUCLEOTIDE SEQUENCE [LARGE SCALE GENOMIC DNA]</scope>
    <source>
        <strain evidence="1 2">YN101</strain>
    </source>
</reference>
<name>A0A4Y6PUG5_PERCE</name>
<dbReference type="InterPro" id="IPR036583">
    <property type="entry name" value="23S_rRNA_IVS_sf"/>
</dbReference>
<dbReference type="CDD" id="cd16377">
    <property type="entry name" value="23S_rRNA_IVP_like"/>
    <property type="match status" value="1"/>
</dbReference>
<keyword evidence="2" id="KW-1185">Reference proteome</keyword>